<dbReference type="InterPro" id="IPR051393">
    <property type="entry name" value="ABC_transporter_permease"/>
</dbReference>
<dbReference type="EMBL" id="LR215050">
    <property type="protein sequence ID" value="VEU82424.1"/>
    <property type="molecule type" value="Genomic_DNA"/>
</dbReference>
<protein>
    <submittedName>
        <fullName evidence="9">Inner membrane ABC transporter permease protein ycjO</fullName>
    </submittedName>
</protein>
<feature type="transmembrane region" description="Helical" evidence="7">
    <location>
        <begin position="68"/>
        <end position="91"/>
    </location>
</feature>
<keyword evidence="3" id="KW-1003">Cell membrane</keyword>
<reference evidence="9 10" key="1">
    <citation type="submission" date="2019-01" db="EMBL/GenBank/DDBJ databases">
        <authorList>
            <consortium name="Pathogen Informatics"/>
        </authorList>
    </citation>
    <scope>NUCLEOTIDE SEQUENCE [LARGE SCALE GENOMIC DNA]</scope>
    <source>
        <strain evidence="9 10">NCTC10172</strain>
    </source>
</reference>
<proteinExistence type="inferred from homology"/>
<dbReference type="GO" id="GO:0005886">
    <property type="term" value="C:plasma membrane"/>
    <property type="evidence" value="ECO:0007669"/>
    <property type="project" value="UniProtKB-SubCell"/>
</dbReference>
<dbReference type="STRING" id="1408416.GCA_000702765_00983"/>
<feature type="transmembrane region" description="Helical" evidence="7">
    <location>
        <begin position="254"/>
        <end position="277"/>
    </location>
</feature>
<organism evidence="9 10">
    <name type="scientific">Acholeplasma hippikon</name>
    <dbReference type="NCBI Taxonomy" id="264636"/>
    <lineage>
        <taxon>Bacteria</taxon>
        <taxon>Bacillati</taxon>
        <taxon>Mycoplasmatota</taxon>
        <taxon>Mollicutes</taxon>
        <taxon>Acholeplasmatales</taxon>
        <taxon>Acholeplasmataceae</taxon>
        <taxon>Acholeplasma</taxon>
    </lineage>
</organism>
<dbReference type="SUPFAM" id="SSF161098">
    <property type="entry name" value="MetI-like"/>
    <property type="match status" value="1"/>
</dbReference>
<feature type="transmembrane region" description="Helical" evidence="7">
    <location>
        <begin position="151"/>
        <end position="172"/>
    </location>
</feature>
<dbReference type="InterPro" id="IPR035906">
    <property type="entry name" value="MetI-like_sf"/>
</dbReference>
<gene>
    <name evidence="9" type="primary">ycjO_3</name>
    <name evidence="9" type="ORF">NCTC10172_00435</name>
</gene>
<accession>A0A449BIY6</accession>
<evidence type="ECO:0000256" key="1">
    <source>
        <dbReference type="ARBA" id="ARBA00004651"/>
    </source>
</evidence>
<sequence length="286" mass="32779">MKNKERVGFYFVLPWFIGLILFTLFPMIAAIFIGFTDWSIVGTNINWVGLQNYREIFSADQFWHSLWITFRFAIISIPLVVFTSFVISVMLSKNIRAVGIYRILYYMPAIVSGVAVSIVFRWILDPNNGLINLALSWIGIKGPNWLYDPEWVLPSYLIMAIWGAGGGILTYLSALKDVPASLYESAEIDGATQLQKTWYITLPMMTPIIFYNLIIGIISSFRKFTDAFILGGAGGEGEFYMVYLYEQAFNHYNMGYATALAWVLFIIIMFFTVIVNITRKYWVHTN</sequence>
<dbReference type="SUPFAM" id="SSF160964">
    <property type="entry name" value="MalF N-terminal region-like"/>
    <property type="match status" value="1"/>
</dbReference>
<dbReference type="Proteomes" id="UP000290909">
    <property type="component" value="Chromosome"/>
</dbReference>
<evidence type="ECO:0000256" key="6">
    <source>
        <dbReference type="ARBA" id="ARBA00023136"/>
    </source>
</evidence>
<dbReference type="PANTHER" id="PTHR30193:SF1">
    <property type="entry name" value="ABC TRANSPORTER PERMEASE PROTEIN YESP-RELATED"/>
    <property type="match status" value="1"/>
</dbReference>
<evidence type="ECO:0000256" key="3">
    <source>
        <dbReference type="ARBA" id="ARBA00022475"/>
    </source>
</evidence>
<dbReference type="RefSeq" id="WP_035369489.1">
    <property type="nucleotide sequence ID" value="NZ_LR215050.1"/>
</dbReference>
<keyword evidence="5 7" id="KW-1133">Transmembrane helix</keyword>
<evidence type="ECO:0000256" key="5">
    <source>
        <dbReference type="ARBA" id="ARBA00022989"/>
    </source>
</evidence>
<keyword evidence="4 7" id="KW-0812">Transmembrane</keyword>
<comment type="subcellular location">
    <subcellularLocation>
        <location evidence="1 7">Cell membrane</location>
        <topology evidence="1 7">Multi-pass membrane protein</topology>
    </subcellularLocation>
</comment>
<evidence type="ECO:0000313" key="10">
    <source>
        <dbReference type="Proteomes" id="UP000290909"/>
    </source>
</evidence>
<evidence type="ECO:0000256" key="7">
    <source>
        <dbReference type="RuleBase" id="RU363032"/>
    </source>
</evidence>
<evidence type="ECO:0000256" key="4">
    <source>
        <dbReference type="ARBA" id="ARBA00022692"/>
    </source>
</evidence>
<feature type="domain" description="ABC transmembrane type-1" evidence="8">
    <location>
        <begin position="66"/>
        <end position="275"/>
    </location>
</feature>
<evidence type="ECO:0000259" key="8">
    <source>
        <dbReference type="PROSITE" id="PS50928"/>
    </source>
</evidence>
<dbReference type="CDD" id="cd06261">
    <property type="entry name" value="TM_PBP2"/>
    <property type="match status" value="1"/>
</dbReference>
<name>A0A449BIY6_9MOLU</name>
<feature type="transmembrane region" description="Helical" evidence="7">
    <location>
        <begin position="7"/>
        <end position="35"/>
    </location>
</feature>
<dbReference type="PANTHER" id="PTHR30193">
    <property type="entry name" value="ABC TRANSPORTER PERMEASE PROTEIN"/>
    <property type="match status" value="1"/>
</dbReference>
<evidence type="ECO:0000313" key="9">
    <source>
        <dbReference type="EMBL" id="VEU82424.1"/>
    </source>
</evidence>
<keyword evidence="6 7" id="KW-0472">Membrane</keyword>
<feature type="transmembrane region" description="Helical" evidence="7">
    <location>
        <begin position="198"/>
        <end position="221"/>
    </location>
</feature>
<keyword evidence="2 7" id="KW-0813">Transport</keyword>
<keyword evidence="10" id="KW-1185">Reference proteome</keyword>
<dbReference type="GO" id="GO:0055085">
    <property type="term" value="P:transmembrane transport"/>
    <property type="evidence" value="ECO:0007669"/>
    <property type="project" value="InterPro"/>
</dbReference>
<dbReference type="KEGG" id="ahk:NCTC10172_00435"/>
<dbReference type="PROSITE" id="PS50928">
    <property type="entry name" value="ABC_TM1"/>
    <property type="match status" value="1"/>
</dbReference>
<comment type="similarity">
    <text evidence="7">Belongs to the binding-protein-dependent transport system permease family.</text>
</comment>
<feature type="transmembrane region" description="Helical" evidence="7">
    <location>
        <begin position="103"/>
        <end position="124"/>
    </location>
</feature>
<dbReference type="Gene3D" id="1.10.3720.10">
    <property type="entry name" value="MetI-like"/>
    <property type="match status" value="1"/>
</dbReference>
<dbReference type="Pfam" id="PF00528">
    <property type="entry name" value="BPD_transp_1"/>
    <property type="match status" value="1"/>
</dbReference>
<dbReference type="InterPro" id="IPR000515">
    <property type="entry name" value="MetI-like"/>
</dbReference>
<evidence type="ECO:0000256" key="2">
    <source>
        <dbReference type="ARBA" id="ARBA00022448"/>
    </source>
</evidence>
<dbReference type="AlphaFoldDB" id="A0A449BIY6"/>